<accession>A0A085YY19</accession>
<keyword evidence="3" id="KW-1185">Reference proteome</keyword>
<dbReference type="AlphaFoldDB" id="A0A085YY19"/>
<comment type="caution">
    <text evidence="2">The sequence shown here is derived from an EMBL/GenBank/DDBJ whole genome shotgun (WGS) entry which is preliminary data.</text>
</comment>
<evidence type="ECO:0000313" key="3">
    <source>
        <dbReference type="Proteomes" id="UP000028703"/>
    </source>
</evidence>
<name>A0A085YY19_9FLAO</name>
<keyword evidence="1" id="KW-0472">Membrane</keyword>
<feature type="transmembrane region" description="Helical" evidence="1">
    <location>
        <begin position="95"/>
        <end position="115"/>
    </location>
</feature>
<proteinExistence type="predicted"/>
<feature type="transmembrane region" description="Helical" evidence="1">
    <location>
        <begin position="213"/>
        <end position="231"/>
    </location>
</feature>
<dbReference type="eggNOG" id="COG3619">
    <property type="taxonomic scope" value="Bacteria"/>
</dbReference>
<feature type="transmembrane region" description="Helical" evidence="1">
    <location>
        <begin position="121"/>
        <end position="141"/>
    </location>
</feature>
<dbReference type="EMBL" id="JPRO01000031">
    <property type="protein sequence ID" value="KFE97082.1"/>
    <property type="molecule type" value="Genomic_DNA"/>
</dbReference>
<keyword evidence="1" id="KW-1133">Transmembrane helix</keyword>
<dbReference type="PANTHER" id="PTHR37314:SF4">
    <property type="entry name" value="UPF0700 TRANSMEMBRANE PROTEIN YOAK"/>
    <property type="match status" value="1"/>
</dbReference>
<organism evidence="2 3">
    <name type="scientific">Chryseobacterium luteum</name>
    <dbReference type="NCBI Taxonomy" id="421531"/>
    <lineage>
        <taxon>Bacteria</taxon>
        <taxon>Pseudomonadati</taxon>
        <taxon>Bacteroidota</taxon>
        <taxon>Flavobacteriia</taxon>
        <taxon>Flavobacteriales</taxon>
        <taxon>Weeksellaceae</taxon>
        <taxon>Chryseobacterium group</taxon>
        <taxon>Chryseobacterium</taxon>
    </lineage>
</organism>
<gene>
    <name evidence="2" type="ORF">IX38_21710</name>
</gene>
<dbReference type="OrthoDB" id="270162at2"/>
<dbReference type="PANTHER" id="PTHR37314">
    <property type="entry name" value="SLR0142 PROTEIN"/>
    <property type="match status" value="1"/>
</dbReference>
<evidence type="ECO:0000256" key="1">
    <source>
        <dbReference type="SAM" id="Phobius"/>
    </source>
</evidence>
<dbReference type="Pfam" id="PF06912">
    <property type="entry name" value="DUF1275"/>
    <property type="match status" value="1"/>
</dbReference>
<feature type="transmembrane region" description="Helical" evidence="1">
    <location>
        <begin position="62"/>
        <end position="83"/>
    </location>
</feature>
<dbReference type="InterPro" id="IPR010699">
    <property type="entry name" value="DUF1275"/>
</dbReference>
<dbReference type="Proteomes" id="UP000028703">
    <property type="component" value="Unassembled WGS sequence"/>
</dbReference>
<protein>
    <submittedName>
        <fullName evidence="2">Membrane protein</fullName>
    </submittedName>
</protein>
<evidence type="ECO:0000313" key="2">
    <source>
        <dbReference type="EMBL" id="KFE97082.1"/>
    </source>
</evidence>
<sequence>MFRHRGKRRTYFHNLKLASALSFVAGIVNIAGVLSVKVLTTNVTGHFAFFSEEILFKKHQTAFIYLLFILFFLTGSFISSMIIEFLSKRKKMRPHIFPIMIEIALLSFVGLSGYYPLGFSLSSHMIAYLLLFSMGIQNSLVTRVSQSVVRTTHLTGLFTDLGIDLSRILFNKEYAVRQQLKKSIVLKLVIIACFFCGCIIGGLLYKLFDIKTLLFASGFLVFIIWYDRILYRYYSLRRKLR</sequence>
<feature type="transmembrane region" description="Helical" evidence="1">
    <location>
        <begin position="184"/>
        <end position="207"/>
    </location>
</feature>
<dbReference type="RefSeq" id="WP_034707860.1">
    <property type="nucleotide sequence ID" value="NZ_JPRO01000031.1"/>
</dbReference>
<reference evidence="2 3" key="1">
    <citation type="submission" date="2014-07" db="EMBL/GenBank/DDBJ databases">
        <title>Genome of Chryseobacterium luteum DSM 18605.</title>
        <authorList>
            <person name="Stropko S.J."/>
            <person name="Pipes S.E."/>
            <person name="Newman J.D."/>
        </authorList>
    </citation>
    <scope>NUCLEOTIDE SEQUENCE [LARGE SCALE GENOMIC DNA]</scope>
    <source>
        <strain evidence="2 3">DSM 18605</strain>
    </source>
</reference>
<keyword evidence="1" id="KW-0812">Transmembrane</keyword>